<gene>
    <name evidence="1" type="ORF">F6X51_26135</name>
</gene>
<dbReference type="GO" id="GO:0008168">
    <property type="term" value="F:methyltransferase activity"/>
    <property type="evidence" value="ECO:0007669"/>
    <property type="project" value="UniProtKB-KW"/>
</dbReference>
<protein>
    <submittedName>
        <fullName evidence="1">Methyltransferase</fullName>
    </submittedName>
</protein>
<dbReference type="AlphaFoldDB" id="A0A6N6MKU7"/>
<organism evidence="1 2">
    <name type="scientific">Methylobacterium planeticum</name>
    <dbReference type="NCBI Taxonomy" id="2615211"/>
    <lineage>
        <taxon>Bacteria</taxon>
        <taxon>Pseudomonadati</taxon>
        <taxon>Pseudomonadota</taxon>
        <taxon>Alphaproteobacteria</taxon>
        <taxon>Hyphomicrobiales</taxon>
        <taxon>Methylobacteriaceae</taxon>
        <taxon>Methylobacterium</taxon>
    </lineage>
</organism>
<dbReference type="PROSITE" id="PS00092">
    <property type="entry name" value="N6_MTASE"/>
    <property type="match status" value="1"/>
</dbReference>
<evidence type="ECO:0000313" key="1">
    <source>
        <dbReference type="EMBL" id="KAB1068885.1"/>
    </source>
</evidence>
<dbReference type="RefSeq" id="WP_150966791.1">
    <property type="nucleotide sequence ID" value="NZ_VZZJ01000044.1"/>
</dbReference>
<dbReference type="Gene3D" id="3.40.50.150">
    <property type="entry name" value="Vaccinia Virus protein VP39"/>
    <property type="match status" value="1"/>
</dbReference>
<reference evidence="1 2" key="1">
    <citation type="submission" date="2019-09" db="EMBL/GenBank/DDBJ databases">
        <title>YIM 132548 draft genome.</title>
        <authorList>
            <person name="Jiang L."/>
        </authorList>
    </citation>
    <scope>NUCLEOTIDE SEQUENCE [LARGE SCALE GENOMIC DNA]</scope>
    <source>
        <strain evidence="1 2">YIM 132548</strain>
    </source>
</reference>
<accession>A0A6N6MKU7</accession>
<dbReference type="GO" id="GO:0032259">
    <property type="term" value="P:methylation"/>
    <property type="evidence" value="ECO:0007669"/>
    <property type="project" value="UniProtKB-KW"/>
</dbReference>
<keyword evidence="2" id="KW-1185">Reference proteome</keyword>
<keyword evidence="1" id="KW-0808">Transferase</keyword>
<evidence type="ECO:0000313" key="2">
    <source>
        <dbReference type="Proteomes" id="UP000441523"/>
    </source>
</evidence>
<sequence>MSQNLSHAVMAQRHEAADSFDLFPTPPWATRALCEFISTSRDLKRRRAWEPACGLGHMVRPLSEYFELVYASDAVRYGHGAVRDFLFPGDEPAFDWIITNPPFRLAEEFAHTMIDRAREGAAILVRTAFLESVGRYESLFSRRKPSAILQFSERVPMHKGRLEPNGSTATAYCWIVWETRPHAPHSRGVPAFVWIPPCRRKLEKPADYEVAV</sequence>
<dbReference type="Proteomes" id="UP000441523">
    <property type="component" value="Unassembled WGS sequence"/>
</dbReference>
<name>A0A6N6MKU7_9HYPH</name>
<proteinExistence type="predicted"/>
<dbReference type="SUPFAM" id="SSF53335">
    <property type="entry name" value="S-adenosyl-L-methionine-dependent methyltransferases"/>
    <property type="match status" value="1"/>
</dbReference>
<keyword evidence="1" id="KW-0489">Methyltransferase</keyword>
<dbReference type="GO" id="GO:0003676">
    <property type="term" value="F:nucleic acid binding"/>
    <property type="evidence" value="ECO:0007669"/>
    <property type="project" value="InterPro"/>
</dbReference>
<comment type="caution">
    <text evidence="1">The sequence shown here is derived from an EMBL/GenBank/DDBJ whole genome shotgun (WGS) entry which is preliminary data.</text>
</comment>
<dbReference type="InterPro" id="IPR002052">
    <property type="entry name" value="DNA_methylase_N6_adenine_CS"/>
</dbReference>
<dbReference type="EMBL" id="VZZJ01000044">
    <property type="protein sequence ID" value="KAB1068885.1"/>
    <property type="molecule type" value="Genomic_DNA"/>
</dbReference>
<dbReference type="InterPro" id="IPR029063">
    <property type="entry name" value="SAM-dependent_MTases_sf"/>
</dbReference>